<dbReference type="AlphaFoldDB" id="A0A0C2EIZ0"/>
<proteinExistence type="predicted"/>
<reference evidence="1" key="3">
    <citation type="submission" date="2021-03" db="EMBL/GenBank/DDBJ databases">
        <authorList>
            <consortium name="NCBI Pathogen Detection Project"/>
        </authorList>
    </citation>
    <scope>NUCLEOTIDE SEQUENCE</scope>
    <source>
        <strain evidence="1">SJP41</strain>
    </source>
</reference>
<dbReference type="Proteomes" id="UP000475070">
    <property type="component" value="Unassembled WGS sequence"/>
</dbReference>
<dbReference type="EMBL" id="WXKQ01000023">
    <property type="protein sequence ID" value="NAG21625.1"/>
    <property type="molecule type" value="Genomic_DNA"/>
</dbReference>
<dbReference type="RefSeq" id="WP_001402121.1">
    <property type="nucleotide sequence ID" value="NZ_AP022409.1"/>
</dbReference>
<reference evidence="1" key="1">
    <citation type="journal article" date="2018" name="Genome Biol.">
        <title>SKESA: strategic k-mer extension for scrupulous assemblies.</title>
        <authorList>
            <person name="Souvorov A."/>
            <person name="Agarwala R."/>
            <person name="Lipman D.J."/>
        </authorList>
    </citation>
    <scope>NUCLEOTIDE SEQUENCE</scope>
    <source>
        <strain evidence="1">SJP41</strain>
    </source>
</reference>
<dbReference type="EMBL" id="DADPIR010000049">
    <property type="protein sequence ID" value="HAZ7494315.1"/>
    <property type="molecule type" value="Genomic_DNA"/>
</dbReference>
<sequence>MAKELSGALWVSRFPGSSSTNDLQGTFRASVDNFLRALGNARARGSISATYRPPARAYLMHWSWLIAHEIVQAKNVPAMEGVDIEWVHPTEQASLEAAQAMVTAYGMNNLNVAPALSSNHTRGTAINMNISWSGTLTIAGSNGQNVAINTLPQTGMNAQLQAVSLGYGVRKFVGGNTDIPHWSIDGH</sequence>
<protein>
    <submittedName>
        <fullName evidence="2">Peptidoglycan-binding domain-containing protein</fullName>
    </submittedName>
</protein>
<reference evidence="2 3" key="2">
    <citation type="journal article" date="2019" name="Nat. Med.">
        <title>A library of human gut bacterial isolates paired with longitudinal multiomics data enables mechanistic microbiome research.</title>
        <authorList>
            <person name="Poyet M."/>
            <person name="Groussin M."/>
            <person name="Gibbons S.M."/>
            <person name="Avila-Pacheco J."/>
            <person name="Jiang X."/>
            <person name="Kearney S.M."/>
            <person name="Perrotta A.R."/>
            <person name="Berdy B."/>
            <person name="Zhao S."/>
            <person name="Lieberman T.D."/>
            <person name="Swanson P.K."/>
            <person name="Smith M."/>
            <person name="Roesemann S."/>
            <person name="Alexander J.E."/>
            <person name="Rich S.A."/>
            <person name="Livny J."/>
            <person name="Vlamakis H."/>
            <person name="Clish C."/>
            <person name="Bullock K."/>
            <person name="Deik A."/>
            <person name="Scott J."/>
            <person name="Pierce K.A."/>
            <person name="Xavier R.J."/>
            <person name="Alm E.J."/>
        </authorList>
    </citation>
    <scope>NUCLEOTIDE SEQUENCE [LARGE SCALE GENOMIC DNA]</scope>
    <source>
        <strain evidence="2 3">BIOML-A112</strain>
    </source>
</reference>
<dbReference type="Proteomes" id="UP000868636">
    <property type="component" value="Unassembled WGS sequence"/>
</dbReference>
<comment type="caution">
    <text evidence="2">The sequence shown here is derived from an EMBL/GenBank/DDBJ whole genome shotgun (WGS) entry which is preliminary data.</text>
</comment>
<evidence type="ECO:0000313" key="2">
    <source>
        <dbReference type="EMBL" id="NAG21625.1"/>
    </source>
</evidence>
<evidence type="ECO:0000313" key="1">
    <source>
        <dbReference type="EMBL" id="HAZ7494315.1"/>
    </source>
</evidence>
<accession>A0A0C2EIZ0</accession>
<organism evidence="2 3">
    <name type="scientific">Escherichia coli</name>
    <dbReference type="NCBI Taxonomy" id="562"/>
    <lineage>
        <taxon>Bacteria</taxon>
        <taxon>Pseudomonadati</taxon>
        <taxon>Pseudomonadota</taxon>
        <taxon>Gammaproteobacteria</taxon>
        <taxon>Enterobacterales</taxon>
        <taxon>Enterobacteriaceae</taxon>
        <taxon>Escherichia</taxon>
    </lineage>
</organism>
<name>A0A0C2EIZ0_ECOLX</name>
<evidence type="ECO:0000313" key="3">
    <source>
        <dbReference type="Proteomes" id="UP000475070"/>
    </source>
</evidence>
<gene>
    <name evidence="2" type="ORF">GUC01_21815</name>
    <name evidence="1" type="ORF">J8F57_004617</name>
</gene>